<dbReference type="Gene3D" id="2.60.40.1180">
    <property type="entry name" value="Golgi alpha-mannosidase II"/>
    <property type="match status" value="1"/>
</dbReference>
<evidence type="ECO:0000256" key="2">
    <source>
        <dbReference type="ARBA" id="ARBA00008061"/>
    </source>
</evidence>
<dbReference type="Gene3D" id="3.20.20.80">
    <property type="entry name" value="Glycosidases"/>
    <property type="match status" value="1"/>
</dbReference>
<reference evidence="9 10" key="1">
    <citation type="submission" date="2018-08" db="EMBL/GenBank/DDBJ databases">
        <title>Draft genome of the lignicolous fungus Coniochaeta pulveracea.</title>
        <authorList>
            <person name="Borstlap C.J."/>
            <person name="De Witt R.N."/>
            <person name="Botha A."/>
            <person name="Volschenk H."/>
        </authorList>
    </citation>
    <scope>NUCLEOTIDE SEQUENCE [LARGE SCALE GENOMIC DNA]</scope>
    <source>
        <strain evidence="9 10">CAB683</strain>
    </source>
</reference>
<feature type="compositionally biased region" description="Polar residues" evidence="7">
    <location>
        <begin position="557"/>
        <end position="575"/>
    </location>
</feature>
<protein>
    <recommendedName>
        <fullName evidence="8">Glycosyl hydrolase family 13 catalytic domain-containing protein</fullName>
    </recommendedName>
</protein>
<dbReference type="SUPFAM" id="SSF51445">
    <property type="entry name" value="(Trans)glycosidases"/>
    <property type="match status" value="1"/>
</dbReference>
<feature type="domain" description="Glycosyl hydrolase family 13 catalytic" evidence="8">
    <location>
        <begin position="17"/>
        <end position="410"/>
    </location>
</feature>
<accession>A0A420XXR8</accession>
<dbReference type="CDD" id="cd11318">
    <property type="entry name" value="AmyAc_bac_fung_AmyA"/>
    <property type="match status" value="1"/>
</dbReference>
<feature type="region of interest" description="Disordered" evidence="7">
    <location>
        <begin position="548"/>
        <end position="575"/>
    </location>
</feature>
<dbReference type="GO" id="GO:0004553">
    <property type="term" value="F:hydrolase activity, hydrolyzing O-glycosyl compounds"/>
    <property type="evidence" value="ECO:0007669"/>
    <property type="project" value="InterPro"/>
</dbReference>
<proteinExistence type="inferred from homology"/>
<keyword evidence="4" id="KW-0378">Hydrolase</keyword>
<organism evidence="9 10">
    <name type="scientific">Coniochaeta pulveracea</name>
    <dbReference type="NCBI Taxonomy" id="177199"/>
    <lineage>
        <taxon>Eukaryota</taxon>
        <taxon>Fungi</taxon>
        <taxon>Dikarya</taxon>
        <taxon>Ascomycota</taxon>
        <taxon>Pezizomycotina</taxon>
        <taxon>Sordariomycetes</taxon>
        <taxon>Sordariomycetidae</taxon>
        <taxon>Coniochaetales</taxon>
        <taxon>Coniochaetaceae</taxon>
        <taxon>Coniochaeta</taxon>
    </lineage>
</organism>
<evidence type="ECO:0000256" key="7">
    <source>
        <dbReference type="SAM" id="MobiDB-lite"/>
    </source>
</evidence>
<dbReference type="Proteomes" id="UP000275385">
    <property type="component" value="Unassembled WGS sequence"/>
</dbReference>
<dbReference type="SUPFAM" id="SSF51011">
    <property type="entry name" value="Glycosyl hydrolase domain"/>
    <property type="match status" value="1"/>
</dbReference>
<evidence type="ECO:0000256" key="6">
    <source>
        <dbReference type="ARBA" id="ARBA00023295"/>
    </source>
</evidence>
<evidence type="ECO:0000313" key="9">
    <source>
        <dbReference type="EMBL" id="RKU40462.1"/>
    </source>
</evidence>
<keyword evidence="5" id="KW-0119">Carbohydrate metabolism</keyword>
<sequence>MEDVFPVPDDQPCPENKTLFQGFEWYCPADHQHWNRLTQAIPALAALGITGMWIPPACKASWPDRNGYDMYDLYDLGEFYQKGGRHTKWGTKEELVNLTDTASAHGIGVLFDAVLNHKAAADYTETVLAVKVDPANRMAEIGEPQEVEVWTGYEFKGRGETYSPLKWQAEHFTGIDYDSKTKTNVLWKFIGKKWSDEVDEELGNYDYLMFADIDHSHPEVRQDVFNWVEWLGSQLKLGGLRLDAIKHYSARFLRDLVQHIDTTVGKDWFLVGEYWRGDSHVLARYIEYMNNRISLFDVELCCNFSKISLGQRPDLRTVFSGTLVTVKPANTVTFVVNHDTQERQSLETPVAPYFIPLAYAIILLRANCGIPCVFWCDLYGSFGPEPKPDRSNYVPPAVNGTILPKLLLARKMYAYGTQTDYFDQPDCVGFTRSGHPSHNKGAGLAVVLNIGWTFAMKRVCVGRQHAGERWTDLLRATWGEILIDDQGYGIFPVGPRGVAVWADRAAEGREYIEQFVFDSDIYGFADEQRRVVEEKMRADEERRLRTTPAWLQEHPLPNSSKNEQSLSTLGFTALS</sequence>
<name>A0A420XXR8_9PEZI</name>
<evidence type="ECO:0000256" key="5">
    <source>
        <dbReference type="ARBA" id="ARBA00023277"/>
    </source>
</evidence>
<dbReference type="GO" id="GO:0005509">
    <property type="term" value="F:calcium ion binding"/>
    <property type="evidence" value="ECO:0007669"/>
    <property type="project" value="InterPro"/>
</dbReference>
<gene>
    <name evidence="9" type="ORF">DL546_001940</name>
</gene>
<dbReference type="Gene3D" id="2.40.30.140">
    <property type="match status" value="1"/>
</dbReference>
<dbReference type="InterPro" id="IPR013776">
    <property type="entry name" value="A-amylase_thermo"/>
</dbReference>
<keyword evidence="6" id="KW-0326">Glycosidase</keyword>
<evidence type="ECO:0000313" key="10">
    <source>
        <dbReference type="Proteomes" id="UP000275385"/>
    </source>
</evidence>
<comment type="similarity">
    <text evidence="2">Belongs to the glycosyl hydrolase 13 family.</text>
</comment>
<dbReference type="InterPro" id="IPR013780">
    <property type="entry name" value="Glyco_hydro_b"/>
</dbReference>
<dbReference type="OrthoDB" id="550577at2759"/>
<dbReference type="NCBIfam" id="NF006969">
    <property type="entry name" value="PRK09441.1-2"/>
    <property type="match status" value="1"/>
</dbReference>
<dbReference type="NCBIfam" id="NF006968">
    <property type="entry name" value="PRK09441.1-1"/>
    <property type="match status" value="1"/>
</dbReference>
<keyword evidence="3" id="KW-0479">Metal-binding</keyword>
<dbReference type="EMBL" id="QVQW01000103">
    <property type="protein sequence ID" value="RKU40462.1"/>
    <property type="molecule type" value="Genomic_DNA"/>
</dbReference>
<evidence type="ECO:0000256" key="3">
    <source>
        <dbReference type="ARBA" id="ARBA00022723"/>
    </source>
</evidence>
<dbReference type="SMART" id="SM00642">
    <property type="entry name" value="Aamy"/>
    <property type="match status" value="1"/>
</dbReference>
<dbReference type="PIRSF" id="PIRSF001021">
    <property type="entry name" value="Alph-amls_thrmst"/>
    <property type="match status" value="1"/>
</dbReference>
<comment type="caution">
    <text evidence="9">The sequence shown here is derived from an EMBL/GenBank/DDBJ whole genome shotgun (WGS) entry which is preliminary data.</text>
</comment>
<dbReference type="GO" id="GO:0005975">
    <property type="term" value="P:carbohydrate metabolic process"/>
    <property type="evidence" value="ECO:0007669"/>
    <property type="project" value="InterPro"/>
</dbReference>
<dbReference type="PANTHER" id="PTHR43447">
    <property type="entry name" value="ALPHA-AMYLASE"/>
    <property type="match status" value="1"/>
</dbReference>
<evidence type="ECO:0000256" key="4">
    <source>
        <dbReference type="ARBA" id="ARBA00022801"/>
    </source>
</evidence>
<comment type="cofactor">
    <cofactor evidence="1">
        <name>Ca(2+)</name>
        <dbReference type="ChEBI" id="CHEBI:29108"/>
    </cofactor>
</comment>
<dbReference type="Pfam" id="PF00128">
    <property type="entry name" value="Alpha-amylase"/>
    <property type="match status" value="1"/>
</dbReference>
<evidence type="ECO:0000256" key="1">
    <source>
        <dbReference type="ARBA" id="ARBA00001913"/>
    </source>
</evidence>
<dbReference type="AlphaFoldDB" id="A0A420XXR8"/>
<dbReference type="InterPro" id="IPR017853">
    <property type="entry name" value="GH"/>
</dbReference>
<dbReference type="InterPro" id="IPR006047">
    <property type="entry name" value="GH13_cat_dom"/>
</dbReference>
<evidence type="ECO:0000259" key="8">
    <source>
        <dbReference type="SMART" id="SM00642"/>
    </source>
</evidence>
<dbReference type="STRING" id="177199.A0A420XXR8"/>
<keyword evidence="10" id="KW-1185">Reference proteome</keyword>